<comment type="caution">
    <text evidence="1">The sequence shown here is derived from an EMBL/GenBank/DDBJ whole genome shotgun (WGS) entry which is preliminary data.</text>
</comment>
<dbReference type="Proteomes" id="UP000710815">
    <property type="component" value="Unassembled WGS sequence"/>
</dbReference>
<dbReference type="Pfam" id="PF12385">
    <property type="entry name" value="Peptidase_C70"/>
    <property type="match status" value="1"/>
</dbReference>
<dbReference type="EMBL" id="JAFEJT020000002">
    <property type="protein sequence ID" value="MCH9274844.1"/>
    <property type="molecule type" value="Genomic_DNA"/>
</dbReference>
<dbReference type="Gene3D" id="3.90.70.10">
    <property type="entry name" value="Cysteine proteinases"/>
    <property type="match status" value="1"/>
</dbReference>
<name>A0ABS9VRX8_9BIFI</name>
<dbReference type="RefSeq" id="WP_241512687.1">
    <property type="nucleotide sequence ID" value="NZ_JAFEJT020000002.1"/>
</dbReference>
<keyword evidence="2" id="KW-1185">Reference proteome</keyword>
<reference evidence="1 2" key="2">
    <citation type="journal article" date="2021" name="Syst. Appl. Microbiol.">
        <title>Phylogenetic classification of ten novel species belonging to the genus Bifidobacterium comprising B. phasiani sp. nov., B. pongonis sp. nov., B. saguinibicoloris sp. nov., B. colobi sp. nov., B. simiiventris sp. nov., B. santillanense sp. nov., B. miconis sp. nov., B. amazonense sp. nov., B. pluvialisilvae sp. nov., and B. miconisargentati sp. nov.</title>
        <authorList>
            <person name="Lugli G.A."/>
            <person name="Calvete-Torre I."/>
            <person name="Alessandri G."/>
            <person name="Milani C."/>
            <person name="Turroni F."/>
            <person name="Laiolo P."/>
            <person name="Ossiprandi M.C."/>
            <person name="Margolles A."/>
            <person name="Ruiz L."/>
            <person name="Ventura M."/>
        </authorList>
    </citation>
    <scope>NUCLEOTIDE SEQUENCE [LARGE SCALE GENOMIC DNA]</scope>
    <source>
        <strain evidence="1 2">MA1</strain>
    </source>
</reference>
<gene>
    <name evidence="1" type="ORF">JS533_000875</name>
</gene>
<protein>
    <submittedName>
        <fullName evidence="1">C39 family peptidase</fullName>
    </submittedName>
</protein>
<proteinExistence type="predicted"/>
<reference evidence="1 2" key="1">
    <citation type="journal article" date="2021" name="Environ. Microbiol.">
        <title>Genetic insights into the dark matter of the mammalian gut microbiota through targeted genome reconstruction.</title>
        <authorList>
            <person name="Lugli G.A."/>
            <person name="Alessandri G."/>
            <person name="Milani C."/>
            <person name="Viappiani A."/>
            <person name="Fontana F."/>
            <person name="Tarracchini C."/>
            <person name="Mancabelli L."/>
            <person name="Argentini C."/>
            <person name="Ruiz L."/>
            <person name="Margolles A."/>
            <person name="van Sinderen D."/>
            <person name="Turroni F."/>
            <person name="Ventura M."/>
        </authorList>
    </citation>
    <scope>NUCLEOTIDE SEQUENCE [LARGE SCALE GENOMIC DNA]</scope>
    <source>
        <strain evidence="1 2">MA1</strain>
    </source>
</reference>
<sequence length="187" mass="20782">MNVIRKETLSVAAALLLCLFVVCCVIKPAEAKVSNSTLSVPVYSQENRSNWCWAASARMISAYSIGNRESTCQFVKWGKGTSICEDVTGSLYEIQGALSMAGVQNTGNVIYSSLSMADVKTQILWFHPMAALWNHPTGLHHIVVIVGHTNDNKVIYNEPRYGTQTSLPYNSFKSHDRYTWAMTLKDL</sequence>
<dbReference type="InterPro" id="IPR022118">
    <property type="entry name" value="Peptidase_C70_AvrRpt2"/>
</dbReference>
<organism evidence="1 2">
    <name type="scientific">Bifidobacterium amazonense</name>
    <dbReference type="NCBI Taxonomy" id="2809027"/>
    <lineage>
        <taxon>Bacteria</taxon>
        <taxon>Bacillati</taxon>
        <taxon>Actinomycetota</taxon>
        <taxon>Actinomycetes</taxon>
        <taxon>Bifidobacteriales</taxon>
        <taxon>Bifidobacteriaceae</taxon>
        <taxon>Bifidobacterium</taxon>
    </lineage>
</organism>
<evidence type="ECO:0000313" key="1">
    <source>
        <dbReference type="EMBL" id="MCH9274844.1"/>
    </source>
</evidence>
<accession>A0ABS9VRX8</accession>
<evidence type="ECO:0000313" key="2">
    <source>
        <dbReference type="Proteomes" id="UP000710815"/>
    </source>
</evidence>